<evidence type="ECO:0000259" key="3">
    <source>
        <dbReference type="PROSITE" id="PS50914"/>
    </source>
</evidence>
<dbReference type="PROSITE" id="PS50914">
    <property type="entry name" value="BON"/>
    <property type="match status" value="2"/>
</dbReference>
<evidence type="ECO:0000313" key="5">
    <source>
        <dbReference type="Proteomes" id="UP001596364"/>
    </source>
</evidence>
<evidence type="ECO:0000256" key="1">
    <source>
        <dbReference type="ARBA" id="ARBA00022729"/>
    </source>
</evidence>
<proteinExistence type="predicted"/>
<dbReference type="EMBL" id="JBHSUS010000001">
    <property type="protein sequence ID" value="MFC6438887.1"/>
    <property type="molecule type" value="Genomic_DNA"/>
</dbReference>
<dbReference type="RefSeq" id="WP_131258989.1">
    <property type="nucleotide sequence ID" value="NZ_JBHSUS010000001.1"/>
</dbReference>
<feature type="domain" description="BON" evidence="3">
    <location>
        <begin position="121"/>
        <end position="188"/>
    </location>
</feature>
<dbReference type="PANTHER" id="PTHR34606:SF4">
    <property type="entry name" value="OUTER MEMBRANE LIPOPROTEIN DOLP"/>
    <property type="match status" value="1"/>
</dbReference>
<dbReference type="InterPro" id="IPR007055">
    <property type="entry name" value="BON_dom"/>
</dbReference>
<dbReference type="PROSITE" id="PS51257">
    <property type="entry name" value="PROKAR_LIPOPROTEIN"/>
    <property type="match status" value="1"/>
</dbReference>
<feature type="chain" id="PRO_5047147194" evidence="2">
    <location>
        <begin position="19"/>
        <end position="188"/>
    </location>
</feature>
<keyword evidence="1 2" id="KW-0732">Signal</keyword>
<reference evidence="5" key="1">
    <citation type="journal article" date="2019" name="Int. J. Syst. Evol. Microbiol.">
        <title>The Global Catalogue of Microorganisms (GCM) 10K type strain sequencing project: providing services to taxonomists for standard genome sequencing and annotation.</title>
        <authorList>
            <consortium name="The Broad Institute Genomics Platform"/>
            <consortium name="The Broad Institute Genome Sequencing Center for Infectious Disease"/>
            <person name="Wu L."/>
            <person name="Ma J."/>
        </authorList>
    </citation>
    <scope>NUCLEOTIDE SEQUENCE [LARGE SCALE GENOMIC DNA]</scope>
    <source>
        <strain evidence="5">CGMCC 1.16031</strain>
    </source>
</reference>
<sequence length="188" mass="20163">MLRTGLVLCVLMALQGCAAVLVAGGVGVAASAHDRRSLGTQIDDKTATSRIYQAIAAEKDLDDASHIVVSVFNGVVLLTGQTPTDEFKRRAGELAAGVENLRKVHNQIRINQPTAPSTRAYDIWLASKVKTKLLADERVDGLHIEVVVEDSEVFLLGLVNEDEAAIAVDIARNADGVAQVIKAFEYRS</sequence>
<dbReference type="Gene3D" id="3.30.1340.30">
    <property type="match status" value="1"/>
</dbReference>
<organism evidence="4 5">
    <name type="scientific">Pseudobowmanella zhangzhouensis</name>
    <dbReference type="NCBI Taxonomy" id="1537679"/>
    <lineage>
        <taxon>Bacteria</taxon>
        <taxon>Pseudomonadati</taxon>
        <taxon>Pseudomonadota</taxon>
        <taxon>Gammaproteobacteria</taxon>
        <taxon>Alteromonadales</taxon>
        <taxon>Alteromonadaceae</taxon>
    </lineage>
</organism>
<accession>A0ABW1XIC3</accession>
<name>A0ABW1XIC3_9ALTE</name>
<evidence type="ECO:0000313" key="4">
    <source>
        <dbReference type="EMBL" id="MFC6438887.1"/>
    </source>
</evidence>
<keyword evidence="5" id="KW-1185">Reference proteome</keyword>
<feature type="domain" description="BON" evidence="3">
    <location>
        <begin position="43"/>
        <end position="112"/>
    </location>
</feature>
<feature type="signal peptide" evidence="2">
    <location>
        <begin position="1"/>
        <end position="18"/>
    </location>
</feature>
<gene>
    <name evidence="4" type="ORF">ACFP85_01800</name>
</gene>
<comment type="caution">
    <text evidence="4">The sequence shown here is derived from an EMBL/GenBank/DDBJ whole genome shotgun (WGS) entry which is preliminary data.</text>
</comment>
<dbReference type="PANTHER" id="PTHR34606">
    <property type="entry name" value="BON DOMAIN-CONTAINING PROTEIN"/>
    <property type="match status" value="1"/>
</dbReference>
<evidence type="ECO:0000256" key="2">
    <source>
        <dbReference type="SAM" id="SignalP"/>
    </source>
</evidence>
<protein>
    <submittedName>
        <fullName evidence="4">BON domain-containing protein</fullName>
    </submittedName>
</protein>
<dbReference type="SMART" id="SM00749">
    <property type="entry name" value="BON"/>
    <property type="match status" value="2"/>
</dbReference>
<dbReference type="InterPro" id="IPR014004">
    <property type="entry name" value="Transpt-assoc_nodulatn_dom_bac"/>
</dbReference>
<dbReference type="InterPro" id="IPR051686">
    <property type="entry name" value="Lipoprotein_DolP"/>
</dbReference>
<dbReference type="Proteomes" id="UP001596364">
    <property type="component" value="Unassembled WGS sequence"/>
</dbReference>
<dbReference type="Pfam" id="PF04972">
    <property type="entry name" value="BON"/>
    <property type="match status" value="2"/>
</dbReference>